<evidence type="ECO:0000313" key="2">
    <source>
        <dbReference type="Proteomes" id="UP001280121"/>
    </source>
</evidence>
<proteinExistence type="predicted"/>
<dbReference type="Proteomes" id="UP001280121">
    <property type="component" value="Unassembled WGS sequence"/>
</dbReference>
<gene>
    <name evidence="1" type="ORF">Ddye_000183</name>
</gene>
<dbReference type="AlphaFoldDB" id="A0AAD9XL89"/>
<organism evidence="1 2">
    <name type="scientific">Dipteronia dyeriana</name>
    <dbReference type="NCBI Taxonomy" id="168575"/>
    <lineage>
        <taxon>Eukaryota</taxon>
        <taxon>Viridiplantae</taxon>
        <taxon>Streptophyta</taxon>
        <taxon>Embryophyta</taxon>
        <taxon>Tracheophyta</taxon>
        <taxon>Spermatophyta</taxon>
        <taxon>Magnoliopsida</taxon>
        <taxon>eudicotyledons</taxon>
        <taxon>Gunneridae</taxon>
        <taxon>Pentapetalae</taxon>
        <taxon>rosids</taxon>
        <taxon>malvids</taxon>
        <taxon>Sapindales</taxon>
        <taxon>Sapindaceae</taxon>
        <taxon>Hippocastanoideae</taxon>
        <taxon>Acereae</taxon>
        <taxon>Dipteronia</taxon>
    </lineage>
</organism>
<comment type="caution">
    <text evidence="1">The sequence shown here is derived from an EMBL/GenBank/DDBJ whole genome shotgun (WGS) entry which is preliminary data.</text>
</comment>
<dbReference type="EMBL" id="JANJYI010000001">
    <property type="protein sequence ID" value="KAK2661609.1"/>
    <property type="molecule type" value="Genomic_DNA"/>
</dbReference>
<sequence>MKVKVKVKVKVVVKMIFCLLFSQYQLAVSARSHIPELMELRDMKGRQEELPRWWSEDYSLPRRRGPVHNELKP</sequence>
<name>A0AAD9XL89_9ROSI</name>
<reference evidence="1" key="1">
    <citation type="journal article" date="2023" name="Plant J.">
        <title>Genome sequences and population genomics provide insights into the demographic history, inbreeding, and mutation load of two 'living fossil' tree species of Dipteronia.</title>
        <authorList>
            <person name="Feng Y."/>
            <person name="Comes H.P."/>
            <person name="Chen J."/>
            <person name="Zhu S."/>
            <person name="Lu R."/>
            <person name="Zhang X."/>
            <person name="Li P."/>
            <person name="Qiu J."/>
            <person name="Olsen K.M."/>
            <person name="Qiu Y."/>
        </authorList>
    </citation>
    <scope>NUCLEOTIDE SEQUENCE</scope>
    <source>
        <strain evidence="1">KIB01</strain>
    </source>
</reference>
<keyword evidence="2" id="KW-1185">Reference proteome</keyword>
<accession>A0AAD9XL89</accession>
<evidence type="ECO:0000313" key="1">
    <source>
        <dbReference type="EMBL" id="KAK2661609.1"/>
    </source>
</evidence>
<protein>
    <submittedName>
        <fullName evidence="1">Uncharacterized protein</fullName>
    </submittedName>
</protein>